<accession>A0A6M3K0R3</accession>
<organism evidence="1">
    <name type="scientific">viral metagenome</name>
    <dbReference type="NCBI Taxonomy" id="1070528"/>
    <lineage>
        <taxon>unclassified sequences</taxon>
        <taxon>metagenomes</taxon>
        <taxon>organismal metagenomes</taxon>
    </lineage>
</organism>
<protein>
    <submittedName>
        <fullName evidence="1">Uncharacterized protein</fullName>
    </submittedName>
</protein>
<gene>
    <name evidence="1" type="ORF">MM415A01613_0005</name>
</gene>
<dbReference type="AlphaFoldDB" id="A0A6M3K0R3"/>
<evidence type="ECO:0000313" key="1">
    <source>
        <dbReference type="EMBL" id="QJA75996.1"/>
    </source>
</evidence>
<proteinExistence type="predicted"/>
<dbReference type="EMBL" id="MT142198">
    <property type="protein sequence ID" value="QJA75996.1"/>
    <property type="molecule type" value="Genomic_DNA"/>
</dbReference>
<sequence length="133" mass="14636">MQLKLNRSSFEKKGMFGSKTIYKLEALVDPTDAERSLMLKNFNLQYLALGMALHRGRSDDFSADLAERRAMDYAIIGDHGTENFVKRGLTLESADAAVIQEAEAGITAACKAIKVQCQADESFASGTERIIDL</sequence>
<name>A0A6M3K0R3_9ZZZZ</name>
<reference evidence="1" key="1">
    <citation type="submission" date="2020-03" db="EMBL/GenBank/DDBJ databases">
        <title>The deep terrestrial virosphere.</title>
        <authorList>
            <person name="Holmfeldt K."/>
            <person name="Nilsson E."/>
            <person name="Simone D."/>
            <person name="Lopez-Fernandez M."/>
            <person name="Wu X."/>
            <person name="de Brujin I."/>
            <person name="Lundin D."/>
            <person name="Andersson A."/>
            <person name="Bertilsson S."/>
            <person name="Dopson M."/>
        </authorList>
    </citation>
    <scope>NUCLEOTIDE SEQUENCE</scope>
    <source>
        <strain evidence="1">MM415A01613</strain>
    </source>
</reference>